<dbReference type="Gene3D" id="3.40.50.720">
    <property type="entry name" value="NAD(P)-binding Rossmann-like Domain"/>
    <property type="match status" value="1"/>
</dbReference>
<feature type="domain" description="Alcohol dehydrogenase-like C-terminal" evidence="5">
    <location>
        <begin position="172"/>
        <end position="299"/>
    </location>
</feature>
<evidence type="ECO:0000256" key="3">
    <source>
        <dbReference type="ARBA" id="ARBA00023002"/>
    </source>
</evidence>
<evidence type="ECO:0000313" key="8">
    <source>
        <dbReference type="EMBL" id="KAL0581521.1"/>
    </source>
</evidence>
<dbReference type="PANTHER" id="PTHR43401:SF2">
    <property type="entry name" value="L-THREONINE 3-DEHYDROGENASE"/>
    <property type="match status" value="1"/>
</dbReference>
<dbReference type="SUPFAM" id="SSF50129">
    <property type="entry name" value="GroES-like"/>
    <property type="match status" value="1"/>
</dbReference>
<dbReference type="InterPro" id="IPR036291">
    <property type="entry name" value="NAD(P)-bd_dom_sf"/>
</dbReference>
<dbReference type="PROSITE" id="PS00059">
    <property type="entry name" value="ADH_ZINC"/>
    <property type="match status" value="1"/>
</dbReference>
<dbReference type="InterPro" id="IPR011032">
    <property type="entry name" value="GroES-like_sf"/>
</dbReference>
<keyword evidence="3" id="KW-0560">Oxidoreductase</keyword>
<feature type="domain" description="Alcohol dehydrogenase-like N-terminal" evidence="6">
    <location>
        <begin position="23"/>
        <end position="132"/>
    </location>
</feature>
<evidence type="ECO:0000256" key="1">
    <source>
        <dbReference type="ARBA" id="ARBA00022723"/>
    </source>
</evidence>
<accession>A0ABR3G1H7</accession>
<evidence type="ECO:0000256" key="4">
    <source>
        <dbReference type="RuleBase" id="RU361277"/>
    </source>
</evidence>
<dbReference type="InterPro" id="IPR050129">
    <property type="entry name" value="Zn_alcohol_dh"/>
</dbReference>
<dbReference type="InterPro" id="IPR013149">
    <property type="entry name" value="ADH-like_C"/>
</dbReference>
<keyword evidence="9" id="KW-1185">Reference proteome</keyword>
<dbReference type="InterPro" id="IPR013154">
    <property type="entry name" value="ADH-like_N"/>
</dbReference>
<dbReference type="EMBL" id="JBAHYK010000009">
    <property type="protein sequence ID" value="KAL0581521.1"/>
    <property type="molecule type" value="Genomic_DNA"/>
</dbReference>
<dbReference type="InterPro" id="IPR002328">
    <property type="entry name" value="ADH_Zn_CS"/>
</dbReference>
<comment type="caution">
    <text evidence="8">The sequence shown here is derived from an EMBL/GenBank/DDBJ whole genome shotgun (WGS) entry which is preliminary data.</text>
</comment>
<evidence type="ECO:0000313" key="9">
    <source>
        <dbReference type="Proteomes" id="UP001465976"/>
    </source>
</evidence>
<dbReference type="PANTHER" id="PTHR43401">
    <property type="entry name" value="L-THREONINE 3-DEHYDROGENASE"/>
    <property type="match status" value="1"/>
</dbReference>
<evidence type="ECO:0000259" key="6">
    <source>
        <dbReference type="Pfam" id="PF08240"/>
    </source>
</evidence>
<protein>
    <submittedName>
        <fullName evidence="8">Uncharacterized protein</fullName>
    </submittedName>
</protein>
<dbReference type="EMBL" id="JBAHYK010000009">
    <property type="protein sequence ID" value="KAL0581506.1"/>
    <property type="molecule type" value="Genomic_DNA"/>
</dbReference>
<dbReference type="Gene3D" id="3.90.180.10">
    <property type="entry name" value="Medium-chain alcohol dehydrogenases, catalytic domain"/>
    <property type="match status" value="1"/>
</dbReference>
<comment type="similarity">
    <text evidence="4">Belongs to the zinc-containing alcohol dehydrogenase family.</text>
</comment>
<comment type="cofactor">
    <cofactor evidence="4">
        <name>Zn(2+)</name>
        <dbReference type="ChEBI" id="CHEBI:29105"/>
    </cofactor>
</comment>
<reference evidence="8 9" key="1">
    <citation type="submission" date="2024-02" db="EMBL/GenBank/DDBJ databases">
        <title>A draft genome for the cacao thread blight pathogen Marasmius crinis-equi.</title>
        <authorList>
            <person name="Cohen S.P."/>
            <person name="Baruah I.K."/>
            <person name="Amoako-Attah I."/>
            <person name="Bukari Y."/>
            <person name="Meinhardt L.W."/>
            <person name="Bailey B.A."/>
        </authorList>
    </citation>
    <scope>NUCLEOTIDE SEQUENCE [LARGE SCALE GENOMIC DNA]</scope>
    <source>
        <strain evidence="8 9">GH-76</strain>
    </source>
</reference>
<name>A0ABR3G1H7_9AGAR</name>
<evidence type="ECO:0000256" key="2">
    <source>
        <dbReference type="ARBA" id="ARBA00022833"/>
    </source>
</evidence>
<dbReference type="Proteomes" id="UP001465976">
    <property type="component" value="Unassembled WGS sequence"/>
</dbReference>
<evidence type="ECO:0000259" key="5">
    <source>
        <dbReference type="Pfam" id="PF00107"/>
    </source>
</evidence>
<dbReference type="Pfam" id="PF08240">
    <property type="entry name" value="ADH_N"/>
    <property type="match status" value="1"/>
</dbReference>
<dbReference type="Pfam" id="PF00107">
    <property type="entry name" value="ADH_zinc_N"/>
    <property type="match status" value="1"/>
</dbReference>
<sequence length="342" mass="37093">MQAVYYSAPNQVEFRSFSIPDPGDDEVLLKVTCCGICGSDHMVVEGHFHLARFPLIPGHEVVGRVAKLGKNVQGFSEGDRCVVDPITRCYECSFCRRGAYVQCERTSIIGVSTDGGFSSHIVVHSQKLHKIRNLSDEDATLIEPASCAVHTVEQLALPPDSEVLVIGAGPSGILLSQILKCTGVKRVVLASNKGIKMDIAKQVGAAHEYVEIDRQNPEEDWKKLGLENSGGFRGVVEATGSVKVLNKSLDFVTPGGTLVLYGLYGSEPVRWSAPKIFADEIKIIGTIGQHGAFPKAVEYLDGGKVNVKGMISRVYTHSDFQTALHELDNKSCMKIAVKPDPE</sequence>
<organism evidence="8 9">
    <name type="scientific">Marasmius crinis-equi</name>
    <dbReference type="NCBI Taxonomy" id="585013"/>
    <lineage>
        <taxon>Eukaryota</taxon>
        <taxon>Fungi</taxon>
        <taxon>Dikarya</taxon>
        <taxon>Basidiomycota</taxon>
        <taxon>Agaricomycotina</taxon>
        <taxon>Agaricomycetes</taxon>
        <taxon>Agaricomycetidae</taxon>
        <taxon>Agaricales</taxon>
        <taxon>Marasmiineae</taxon>
        <taxon>Marasmiaceae</taxon>
        <taxon>Marasmius</taxon>
    </lineage>
</organism>
<evidence type="ECO:0000313" key="7">
    <source>
        <dbReference type="EMBL" id="KAL0581506.1"/>
    </source>
</evidence>
<keyword evidence="2 4" id="KW-0862">Zinc</keyword>
<gene>
    <name evidence="7" type="ORF">V5O48_000549</name>
    <name evidence="8" type="ORF">V5O48_000564</name>
</gene>
<keyword evidence="1 4" id="KW-0479">Metal-binding</keyword>
<proteinExistence type="inferred from homology"/>
<dbReference type="SUPFAM" id="SSF51735">
    <property type="entry name" value="NAD(P)-binding Rossmann-fold domains"/>
    <property type="match status" value="1"/>
</dbReference>